<name>A0A251XVZ2_9MICO</name>
<sequence>MTSDTADALGPDDRPRPPRADERACLTGFLALNRATVVRKARGLSDADGARRVLRAPPRSRAPSVTWPTSSARGPSS</sequence>
<reference evidence="2 3" key="1">
    <citation type="submission" date="2016-08" db="EMBL/GenBank/DDBJ databases">
        <title>Genome sequence of Clavibacter michiganensis spp. strain CASJ009.</title>
        <authorList>
            <person name="Thapa S.P."/>
            <person name="Coaker G."/>
        </authorList>
    </citation>
    <scope>NUCLEOTIDE SEQUENCE [LARGE SCALE GENOMIC DNA]</scope>
    <source>
        <strain evidence="2">CASJ009</strain>
    </source>
</reference>
<dbReference type="AlphaFoldDB" id="A0A251XVZ2"/>
<evidence type="ECO:0000313" key="3">
    <source>
        <dbReference type="Proteomes" id="UP000195106"/>
    </source>
</evidence>
<organism evidence="2 3">
    <name type="scientific">Clavibacter michiganensis</name>
    <dbReference type="NCBI Taxonomy" id="28447"/>
    <lineage>
        <taxon>Bacteria</taxon>
        <taxon>Bacillati</taxon>
        <taxon>Actinomycetota</taxon>
        <taxon>Actinomycetes</taxon>
        <taxon>Micrococcales</taxon>
        <taxon>Microbacteriaceae</taxon>
        <taxon>Clavibacter</taxon>
    </lineage>
</organism>
<accession>A0A251XVZ2</accession>
<protein>
    <submittedName>
        <fullName evidence="2">Uncharacterized protein</fullName>
    </submittedName>
</protein>
<dbReference type="EMBL" id="MDHJ01000001">
    <property type="protein sequence ID" value="OUE09459.1"/>
    <property type="molecule type" value="Genomic_DNA"/>
</dbReference>
<evidence type="ECO:0000256" key="1">
    <source>
        <dbReference type="SAM" id="MobiDB-lite"/>
    </source>
</evidence>
<proteinExistence type="predicted"/>
<dbReference type="Proteomes" id="UP000195106">
    <property type="component" value="Unassembled WGS sequence"/>
</dbReference>
<comment type="caution">
    <text evidence="2">The sequence shown here is derived from an EMBL/GenBank/DDBJ whole genome shotgun (WGS) entry which is preliminary data.</text>
</comment>
<evidence type="ECO:0000313" key="2">
    <source>
        <dbReference type="EMBL" id="OUE09459.1"/>
    </source>
</evidence>
<feature type="region of interest" description="Disordered" evidence="1">
    <location>
        <begin position="1"/>
        <end position="21"/>
    </location>
</feature>
<feature type="region of interest" description="Disordered" evidence="1">
    <location>
        <begin position="41"/>
        <end position="77"/>
    </location>
</feature>
<gene>
    <name evidence="2" type="ORF">CMsap09_10985</name>
</gene>
<feature type="compositionally biased region" description="Polar residues" evidence="1">
    <location>
        <begin position="66"/>
        <end position="77"/>
    </location>
</feature>
<feature type="compositionally biased region" description="Basic and acidic residues" evidence="1">
    <location>
        <begin position="11"/>
        <end position="21"/>
    </location>
</feature>